<feature type="chain" id="PRO_5041658854" description="Ig-like domain-containing protein" evidence="7">
    <location>
        <begin position="24"/>
        <end position="1521"/>
    </location>
</feature>
<dbReference type="GO" id="GO:0005911">
    <property type="term" value="C:cell-cell junction"/>
    <property type="evidence" value="ECO:0007669"/>
    <property type="project" value="TreeGrafter"/>
</dbReference>
<dbReference type="InterPro" id="IPR036179">
    <property type="entry name" value="Ig-like_dom_sf"/>
</dbReference>
<dbReference type="GO" id="GO:0050839">
    <property type="term" value="F:cell adhesion molecule binding"/>
    <property type="evidence" value="ECO:0007669"/>
    <property type="project" value="TreeGrafter"/>
</dbReference>
<evidence type="ECO:0000259" key="9">
    <source>
        <dbReference type="PROSITE" id="PS50853"/>
    </source>
</evidence>
<feature type="domain" description="Ig-like" evidence="8">
    <location>
        <begin position="34"/>
        <end position="167"/>
    </location>
</feature>
<dbReference type="SMART" id="SM00408">
    <property type="entry name" value="IGc2"/>
    <property type="match status" value="4"/>
</dbReference>
<accession>A0AA85J6Z5</accession>
<dbReference type="PANTHER" id="PTHR11640">
    <property type="entry name" value="NEPHRIN"/>
    <property type="match status" value="1"/>
</dbReference>
<keyword evidence="6" id="KW-0812">Transmembrane</keyword>
<feature type="domain" description="Ig-like" evidence="8">
    <location>
        <begin position="546"/>
        <end position="642"/>
    </location>
</feature>
<evidence type="ECO:0000256" key="2">
    <source>
        <dbReference type="ARBA" id="ARBA00023136"/>
    </source>
</evidence>
<dbReference type="SMART" id="SM00060">
    <property type="entry name" value="FN3"/>
    <property type="match status" value="1"/>
</dbReference>
<dbReference type="InterPro" id="IPR036116">
    <property type="entry name" value="FN3_sf"/>
</dbReference>
<dbReference type="SUPFAM" id="SSF49265">
    <property type="entry name" value="Fibronectin type III"/>
    <property type="match status" value="1"/>
</dbReference>
<dbReference type="InterPro" id="IPR003961">
    <property type="entry name" value="FN3_dom"/>
</dbReference>
<keyword evidence="7" id="KW-0732">Signal</keyword>
<reference evidence="11" key="2">
    <citation type="submission" date="2023-11" db="UniProtKB">
        <authorList>
            <consortium name="WormBaseParasite"/>
        </authorList>
    </citation>
    <scope>IDENTIFICATION</scope>
</reference>
<feature type="domain" description="Fibronectin type-III" evidence="9">
    <location>
        <begin position="986"/>
        <end position="1091"/>
    </location>
</feature>
<keyword evidence="4" id="KW-0325">Glycoprotein</keyword>
<evidence type="ECO:0000256" key="1">
    <source>
        <dbReference type="ARBA" id="ARBA00004479"/>
    </source>
</evidence>
<evidence type="ECO:0000313" key="11">
    <source>
        <dbReference type="WBParaSite" id="TREG1_130620.1"/>
    </source>
</evidence>
<evidence type="ECO:0000256" key="4">
    <source>
        <dbReference type="ARBA" id="ARBA00023180"/>
    </source>
</evidence>
<name>A0AA85J6Z5_TRIRE</name>
<dbReference type="PROSITE" id="PS50853">
    <property type="entry name" value="FN3"/>
    <property type="match status" value="1"/>
</dbReference>
<reference evidence="10" key="1">
    <citation type="submission" date="2022-06" db="EMBL/GenBank/DDBJ databases">
        <authorList>
            <person name="Berger JAMES D."/>
            <person name="Berger JAMES D."/>
        </authorList>
    </citation>
    <scope>NUCLEOTIDE SEQUENCE [LARGE SCALE GENOMIC DNA]</scope>
</reference>
<dbReference type="InterPro" id="IPR051275">
    <property type="entry name" value="Cell_adhesion_signaling"/>
</dbReference>
<organism evidence="10 11">
    <name type="scientific">Trichobilharzia regenti</name>
    <name type="common">Nasal bird schistosome</name>
    <dbReference type="NCBI Taxonomy" id="157069"/>
    <lineage>
        <taxon>Eukaryota</taxon>
        <taxon>Metazoa</taxon>
        <taxon>Spiralia</taxon>
        <taxon>Lophotrochozoa</taxon>
        <taxon>Platyhelminthes</taxon>
        <taxon>Trematoda</taxon>
        <taxon>Digenea</taxon>
        <taxon>Strigeidida</taxon>
        <taxon>Schistosomatoidea</taxon>
        <taxon>Schistosomatidae</taxon>
        <taxon>Trichobilharzia</taxon>
    </lineage>
</organism>
<feature type="domain" description="Ig-like" evidence="8">
    <location>
        <begin position="181"/>
        <end position="312"/>
    </location>
</feature>
<keyword evidence="10" id="KW-1185">Reference proteome</keyword>
<dbReference type="InterPro" id="IPR013783">
    <property type="entry name" value="Ig-like_fold"/>
</dbReference>
<feature type="domain" description="Ig-like" evidence="8">
    <location>
        <begin position="414"/>
        <end position="517"/>
    </location>
</feature>
<evidence type="ECO:0008006" key="12">
    <source>
        <dbReference type="Google" id="ProtNLM"/>
    </source>
</evidence>
<keyword evidence="5" id="KW-0393">Immunoglobulin domain</keyword>
<evidence type="ECO:0000256" key="3">
    <source>
        <dbReference type="ARBA" id="ARBA00023157"/>
    </source>
</evidence>
<dbReference type="PROSITE" id="PS50835">
    <property type="entry name" value="IG_LIKE"/>
    <property type="match status" value="5"/>
</dbReference>
<dbReference type="Proteomes" id="UP000050795">
    <property type="component" value="Unassembled WGS sequence"/>
</dbReference>
<feature type="transmembrane region" description="Helical" evidence="6">
    <location>
        <begin position="1312"/>
        <end position="1333"/>
    </location>
</feature>
<proteinExistence type="predicted"/>
<keyword evidence="3" id="KW-1015">Disulfide bond</keyword>
<keyword evidence="6" id="KW-1133">Transmembrane helix</keyword>
<dbReference type="SMART" id="SM00406">
    <property type="entry name" value="IGv"/>
    <property type="match status" value="1"/>
</dbReference>
<dbReference type="SMART" id="SM00409">
    <property type="entry name" value="IG"/>
    <property type="match status" value="4"/>
</dbReference>
<protein>
    <recommendedName>
        <fullName evidence="12">Ig-like domain-containing protein</fullName>
    </recommendedName>
</protein>
<feature type="signal peptide" evidence="7">
    <location>
        <begin position="1"/>
        <end position="23"/>
    </location>
</feature>
<sequence length="1521" mass="171669">MDHIIWIMWIPFLLFSRQNYGGAVQLLQSSSLPPSATKTVEYSSTNQTVSEGEQITLHCVPDSNTNFLIWYFTPMIRLTNTSYEINNMSSTFTSMDLHGGNLSIANGTNDDETIELAVCKPQVTCKEQTHLVDIQVYPTGVLIVTNAQSRHSGNYQCAILAGVKTITLRRYLIVQVPPKKPVITLSHKYSLDGGEQLEMQKYFLEGDYLNLTCQSLHGFPSPQLIWSFNPLRNNSGLSTTSIISQQTSVNTPEWIHTKEDRKPSSYHTSVIPYGMTLSLISLQISRLYDGMKIKCKAVNKVGSSISDDYEVSVRYAPVITDFSEDPWIVLYEEQSYAQCRAEGNPPPAVYWMDQHGRRISKTNILNSAVLIETLFKDEVHRLAKDNWRTNVSCYASSPMGSTQRTLSVEFYFAPIVTTNEVVYVRIGESVRLSCKAIANPPPTNVFWYRKSDQTSSSVSLQSNKPSEKLFKVTNSHSPLYGDNYTLDKDRTHWSSPVLQINSVTIDDAGVYGCAAENDIHIRGLDTYSYRRESESHLFVYYPPGKPTIRTIARSQSNDNWYVRLQCVQNTRSPGLPAPSVKWMWIPQSCKTMKSSSSNSLSPLPIKPKTIEYEDQILINLTDPHIDGLYYCEVKNDVGKAISEPTNITVHESPQIVEGPNLEHIMNPSFNFNLSPRLRCVAHGKPAPQITWLHNNAVISTSRVPSSNDNLCSWKKVLTNLRCIGLDRGSYTWETTSELIWEPFLPSSYSQTGEVDSRDSNQTKRFQSTCQSFEIANEGIYMCQAKNDYGVEYSNSIQMVLKYPPVLIHQTISKHALIDIESKQKSSPTIVQKTTFHQDNDNKVNTLICAFKANPEPSQLSWFYIPPHRVSVLLRHAEKNPLMTHSCDAKYDKQFKPIVLYQNDYSEIDMNPKESFKIDLKSGTEAEMELKNYADLNFTYSDTLYLTSLTITGSNMTNFGAYIANIENAEGCRQCTVILQKPSKPESPTDITIEEVTWDQVTLTWVVGFNGGYDQTIILEFTEILTFNKQDSMQLDNQRKVRITGVPKLSIQQRCQISGLTSNTKYKFVIYAENILGQGMKSKEFTIITKAINFPKLITRNHQTDLINLQFSSPKDSQSFCMKTEYSLLNRINWSTLIDTCQINDRTVSLSKINRNILSDFRVSVENIPVLSGGKGRLVRELQTHNVYRTQKSLSVHSNNYNINKNHANNLKHENSQANSDDPNSSDISKKFKSPRREALILHNFTTDKNTQNKTILDSMDNSHQNVALQMDQNFAYRVWTCLKNQTFICHQAKSFPEVTAINPSNNKFISKLGWIVVAILIVLFLCLGILTLVHVYRRRSAHRVIVPTLHDKDKSSLRNYTTSLEKTTKNGHMLLTDSSFSRQMTGTPTNFKLSTSSLAISQSTFSTPTKVITFNCDTTNNQIPLVTFTSEMPNSLLKASNIELSPAIIEYRSQPIDACPHSTNSYTLPSNCSFIPISTNDGLCASENPLSSIPTNCVVNSSSILIIPANTFPSVTFHCST</sequence>
<evidence type="ECO:0000256" key="6">
    <source>
        <dbReference type="SAM" id="Phobius"/>
    </source>
</evidence>
<evidence type="ECO:0000259" key="8">
    <source>
        <dbReference type="PROSITE" id="PS50835"/>
    </source>
</evidence>
<evidence type="ECO:0000256" key="5">
    <source>
        <dbReference type="ARBA" id="ARBA00023319"/>
    </source>
</evidence>
<dbReference type="CDD" id="cd00063">
    <property type="entry name" value="FN3"/>
    <property type="match status" value="1"/>
</dbReference>
<dbReference type="GO" id="GO:0098609">
    <property type="term" value="P:cell-cell adhesion"/>
    <property type="evidence" value="ECO:0007669"/>
    <property type="project" value="TreeGrafter"/>
</dbReference>
<dbReference type="InterPro" id="IPR003598">
    <property type="entry name" value="Ig_sub2"/>
</dbReference>
<keyword evidence="2 6" id="KW-0472">Membrane</keyword>
<evidence type="ECO:0000256" key="7">
    <source>
        <dbReference type="SAM" id="SignalP"/>
    </source>
</evidence>
<dbReference type="WBParaSite" id="TREG1_130620.1">
    <property type="protein sequence ID" value="TREG1_130620.1"/>
    <property type="gene ID" value="TREG1_130620"/>
</dbReference>
<comment type="subcellular location">
    <subcellularLocation>
        <location evidence="1">Membrane</location>
        <topology evidence="1">Single-pass type I membrane protein</topology>
    </subcellularLocation>
</comment>
<dbReference type="Pfam" id="PF13927">
    <property type="entry name" value="Ig_3"/>
    <property type="match status" value="1"/>
</dbReference>
<dbReference type="PANTHER" id="PTHR11640:SF158">
    <property type="entry name" value="V-SET AND IMMUNOGLOBULIN DOMAIN-CONTAINING PROTEIN 10-LIKE 2"/>
    <property type="match status" value="1"/>
</dbReference>
<dbReference type="InterPro" id="IPR003599">
    <property type="entry name" value="Ig_sub"/>
</dbReference>
<dbReference type="Gene3D" id="2.60.40.10">
    <property type="entry name" value="Immunoglobulins"/>
    <property type="match status" value="7"/>
</dbReference>
<dbReference type="SUPFAM" id="SSF48726">
    <property type="entry name" value="Immunoglobulin"/>
    <property type="match status" value="6"/>
</dbReference>
<dbReference type="Pfam" id="PF00041">
    <property type="entry name" value="fn3"/>
    <property type="match status" value="1"/>
</dbReference>
<dbReference type="GO" id="GO:0005886">
    <property type="term" value="C:plasma membrane"/>
    <property type="evidence" value="ECO:0007669"/>
    <property type="project" value="TreeGrafter"/>
</dbReference>
<feature type="domain" description="Ig-like" evidence="8">
    <location>
        <begin position="644"/>
        <end position="797"/>
    </location>
</feature>
<evidence type="ECO:0000313" key="10">
    <source>
        <dbReference type="Proteomes" id="UP000050795"/>
    </source>
</evidence>
<dbReference type="InterPro" id="IPR007110">
    <property type="entry name" value="Ig-like_dom"/>
</dbReference>
<dbReference type="InterPro" id="IPR013106">
    <property type="entry name" value="Ig_V-set"/>
</dbReference>